<dbReference type="AlphaFoldDB" id="A0A4U1IHW6"/>
<dbReference type="RefSeq" id="WP_136936260.1">
    <property type="nucleotide sequence ID" value="NZ_SSMQ01000126.1"/>
</dbReference>
<gene>
    <name evidence="1" type="ORF">E8A74_49810</name>
</gene>
<dbReference type="OrthoDB" id="9810361at2"/>
<name>A0A4U1IHW6_9BACT</name>
<sequence length="486" mass="51517">MSPETFPSRPRLADHAVVRRHRVGEEDFWVLHDQRSGLAYRLGAREWGLLAQADGSRDLEGIVAAASRASAFAKVETLRAFLGALHAAGLLAEGVAPLPEPKARGASRPLDPLPAFSLACDGRGSCCRLYASVIFRPVEEAYARALLPRVLDAGDHPERAFTPLHGSSACGATSVPIVDGRCAYLDDGGLCRLHAAQGAHVKPLGCQMFPALFVDDGEAVRVAPAVECACVLASALDPRPEGASLVPEGARSSAELDEGILIVELPETVLLTPGKHATRADLVRFMRAVAEAPAPVDTARALASLATSVEISSLDPAAATRALAAPAPLDAERFRPFFAALAHRASRRARIDATFRAERDLARHAVRWIESTSRALAEDPTLAAPATPTRAHAEAFYLRAGAHAYQLVSSDLPLAHALRDRAARLLLARALPLVITPDEARDEPALAHPLALVEATLRGHGLDAYAHDVPGAVERGDRVHADASTS</sequence>
<dbReference type="EMBL" id="SSMQ01000126">
    <property type="protein sequence ID" value="TKC93317.1"/>
    <property type="molecule type" value="Genomic_DNA"/>
</dbReference>
<proteinExistence type="predicted"/>
<evidence type="ECO:0000313" key="2">
    <source>
        <dbReference type="Proteomes" id="UP000309215"/>
    </source>
</evidence>
<organism evidence="1 2">
    <name type="scientific">Polyangium fumosum</name>
    <dbReference type="NCBI Taxonomy" id="889272"/>
    <lineage>
        <taxon>Bacteria</taxon>
        <taxon>Pseudomonadati</taxon>
        <taxon>Myxococcota</taxon>
        <taxon>Polyangia</taxon>
        <taxon>Polyangiales</taxon>
        <taxon>Polyangiaceae</taxon>
        <taxon>Polyangium</taxon>
    </lineage>
</organism>
<keyword evidence="2" id="KW-1185">Reference proteome</keyword>
<reference evidence="1 2" key="1">
    <citation type="submission" date="2019-04" db="EMBL/GenBank/DDBJ databases">
        <authorList>
            <person name="Li Y."/>
            <person name="Wang J."/>
        </authorList>
    </citation>
    <scope>NUCLEOTIDE SEQUENCE [LARGE SCALE GENOMIC DNA]</scope>
    <source>
        <strain evidence="1 2">DSM 14668</strain>
    </source>
</reference>
<protein>
    <submittedName>
        <fullName evidence="1">YkgJ family cysteine cluster protein</fullName>
    </submittedName>
</protein>
<accession>A0A4U1IHW6</accession>
<evidence type="ECO:0000313" key="1">
    <source>
        <dbReference type="EMBL" id="TKC93317.1"/>
    </source>
</evidence>
<comment type="caution">
    <text evidence="1">The sequence shown here is derived from an EMBL/GenBank/DDBJ whole genome shotgun (WGS) entry which is preliminary data.</text>
</comment>
<dbReference type="Proteomes" id="UP000309215">
    <property type="component" value="Unassembled WGS sequence"/>
</dbReference>